<dbReference type="AlphaFoldDB" id="A0A814QUI9"/>
<evidence type="ECO:0000259" key="2">
    <source>
        <dbReference type="PROSITE" id="PS50158"/>
    </source>
</evidence>
<dbReference type="Proteomes" id="UP000681722">
    <property type="component" value="Unassembled WGS sequence"/>
</dbReference>
<dbReference type="GO" id="GO:0003676">
    <property type="term" value="F:nucleic acid binding"/>
    <property type="evidence" value="ECO:0007669"/>
    <property type="project" value="InterPro"/>
</dbReference>
<reference evidence="3" key="1">
    <citation type="submission" date="2021-02" db="EMBL/GenBank/DDBJ databases">
        <authorList>
            <person name="Nowell W R."/>
        </authorList>
    </citation>
    <scope>NUCLEOTIDE SEQUENCE</scope>
</reference>
<dbReference type="Proteomes" id="UP000663829">
    <property type="component" value="Unassembled WGS sequence"/>
</dbReference>
<evidence type="ECO:0000313" key="4">
    <source>
        <dbReference type="EMBL" id="CAF1265469.1"/>
    </source>
</evidence>
<evidence type="ECO:0000313" key="5">
    <source>
        <dbReference type="EMBL" id="CAF3887965.1"/>
    </source>
</evidence>
<evidence type="ECO:0000313" key="3">
    <source>
        <dbReference type="EMBL" id="CAF1124466.1"/>
    </source>
</evidence>
<dbReference type="EMBL" id="CAJOBC010006128">
    <property type="protein sequence ID" value="CAF3887965.1"/>
    <property type="molecule type" value="Genomic_DNA"/>
</dbReference>
<dbReference type="EMBL" id="CAJNOK010017517">
    <property type="protein sequence ID" value="CAF1265469.1"/>
    <property type="molecule type" value="Genomic_DNA"/>
</dbReference>
<evidence type="ECO:0000313" key="6">
    <source>
        <dbReference type="EMBL" id="CAF4071690.1"/>
    </source>
</evidence>
<evidence type="ECO:0000313" key="7">
    <source>
        <dbReference type="Proteomes" id="UP000663829"/>
    </source>
</evidence>
<name>A0A814QUI9_9BILA</name>
<dbReference type="InterPro" id="IPR001878">
    <property type="entry name" value="Znf_CCHC"/>
</dbReference>
<keyword evidence="7" id="KW-1185">Reference proteome</keyword>
<proteinExistence type="predicted"/>
<dbReference type="PROSITE" id="PS50158">
    <property type="entry name" value="ZF_CCHC"/>
    <property type="match status" value="1"/>
</dbReference>
<dbReference type="GO" id="GO:0008270">
    <property type="term" value="F:zinc ion binding"/>
    <property type="evidence" value="ECO:0007669"/>
    <property type="project" value="UniProtKB-KW"/>
</dbReference>
<dbReference type="Proteomes" id="UP000677228">
    <property type="component" value="Unassembled WGS sequence"/>
</dbReference>
<accession>A0A814QUI9</accession>
<keyword evidence="1" id="KW-0863">Zinc-finger</keyword>
<sequence length="202" mass="22490">MNNMPQFLFGNDVNYSTYSPRSINKTFSIVLKNVDGTIDEKELLNDIQAIENEVTAIHRIKNAALDKPTPLVRIDCGTETCRDRLLAIRKLVVSPFAFPIVEYIPPTKIIRCYKCQGLGHYAHNCLNQLKCSKCSGPHSIEKCVSTTVTCSNCGGDHRASYPGCKARLSYINVLKSKQFSSVVSNTSQQQRQQPTYSTAASH</sequence>
<dbReference type="EMBL" id="CAJNOQ010006128">
    <property type="protein sequence ID" value="CAF1124466.1"/>
    <property type="molecule type" value="Genomic_DNA"/>
</dbReference>
<protein>
    <recommendedName>
        <fullName evidence="2">CCHC-type domain-containing protein</fullName>
    </recommendedName>
</protein>
<gene>
    <name evidence="3" type="ORF">GPM918_LOCUS19860</name>
    <name evidence="4" type="ORF">OVA965_LOCUS26932</name>
    <name evidence="5" type="ORF">SRO942_LOCUS19857</name>
    <name evidence="6" type="ORF">TMI583_LOCUS27674</name>
</gene>
<keyword evidence="1" id="KW-0479">Metal-binding</keyword>
<keyword evidence="1" id="KW-0862">Zinc</keyword>
<feature type="domain" description="CCHC-type" evidence="2">
    <location>
        <begin position="111"/>
        <end position="125"/>
    </location>
</feature>
<organism evidence="3 7">
    <name type="scientific">Didymodactylos carnosus</name>
    <dbReference type="NCBI Taxonomy" id="1234261"/>
    <lineage>
        <taxon>Eukaryota</taxon>
        <taxon>Metazoa</taxon>
        <taxon>Spiralia</taxon>
        <taxon>Gnathifera</taxon>
        <taxon>Rotifera</taxon>
        <taxon>Eurotatoria</taxon>
        <taxon>Bdelloidea</taxon>
        <taxon>Philodinida</taxon>
        <taxon>Philodinidae</taxon>
        <taxon>Didymodactylos</taxon>
    </lineage>
</organism>
<comment type="caution">
    <text evidence="3">The sequence shown here is derived from an EMBL/GenBank/DDBJ whole genome shotgun (WGS) entry which is preliminary data.</text>
</comment>
<evidence type="ECO:0000256" key="1">
    <source>
        <dbReference type="PROSITE-ProRule" id="PRU00047"/>
    </source>
</evidence>
<dbReference type="OrthoDB" id="8123891at2759"/>
<dbReference type="Proteomes" id="UP000682733">
    <property type="component" value="Unassembled WGS sequence"/>
</dbReference>
<dbReference type="EMBL" id="CAJOBA010039074">
    <property type="protein sequence ID" value="CAF4071690.1"/>
    <property type="molecule type" value="Genomic_DNA"/>
</dbReference>